<dbReference type="InterPro" id="IPR001870">
    <property type="entry name" value="B30.2/SPRY"/>
</dbReference>
<organism evidence="2 3">
    <name type="scientific">Globodera rostochiensis</name>
    <name type="common">Golden nematode worm</name>
    <name type="synonym">Heterodera rostochiensis</name>
    <dbReference type="NCBI Taxonomy" id="31243"/>
    <lineage>
        <taxon>Eukaryota</taxon>
        <taxon>Metazoa</taxon>
        <taxon>Ecdysozoa</taxon>
        <taxon>Nematoda</taxon>
        <taxon>Chromadorea</taxon>
        <taxon>Rhabditida</taxon>
        <taxon>Tylenchina</taxon>
        <taxon>Tylenchomorpha</taxon>
        <taxon>Tylenchoidea</taxon>
        <taxon>Heteroderidae</taxon>
        <taxon>Heteroderinae</taxon>
        <taxon>Globodera</taxon>
    </lineage>
</organism>
<dbReference type="AlphaFoldDB" id="A0A914HTM5"/>
<dbReference type="SUPFAM" id="SSF49899">
    <property type="entry name" value="Concanavalin A-like lectins/glucanases"/>
    <property type="match status" value="1"/>
</dbReference>
<proteinExistence type="predicted"/>
<dbReference type="Gene3D" id="2.60.120.920">
    <property type="match status" value="1"/>
</dbReference>
<reference evidence="3" key="1">
    <citation type="submission" date="2022-11" db="UniProtKB">
        <authorList>
            <consortium name="WormBaseParasite"/>
        </authorList>
    </citation>
    <scope>IDENTIFICATION</scope>
</reference>
<accession>A0A914HTM5</accession>
<dbReference type="InterPro" id="IPR043136">
    <property type="entry name" value="B30.2/SPRY_sf"/>
</dbReference>
<dbReference type="InterPro" id="IPR013320">
    <property type="entry name" value="ConA-like_dom_sf"/>
</dbReference>
<protein>
    <submittedName>
        <fullName evidence="3">B30.2/SPRY domain-containing protein</fullName>
    </submittedName>
</protein>
<dbReference type="InterPro" id="IPR003877">
    <property type="entry name" value="SPRY_dom"/>
</dbReference>
<dbReference type="CDD" id="cd12885">
    <property type="entry name" value="SPRY_RanBP_like"/>
    <property type="match status" value="1"/>
</dbReference>
<dbReference type="PROSITE" id="PS50188">
    <property type="entry name" value="B302_SPRY"/>
    <property type="match status" value="1"/>
</dbReference>
<evidence type="ECO:0000313" key="2">
    <source>
        <dbReference type="Proteomes" id="UP000887572"/>
    </source>
</evidence>
<feature type="domain" description="B30.2/SPRY" evidence="1">
    <location>
        <begin position="155"/>
        <end position="333"/>
    </location>
</feature>
<dbReference type="Pfam" id="PF00622">
    <property type="entry name" value="SPRY"/>
    <property type="match status" value="1"/>
</dbReference>
<sequence length="333" mass="38289">MDPSEELRLLRARIAKLERQQTMNSSTSSSAGFDLLEQNGKRRRIEEGIEQMEEWKRVAKLELENKALRAELEHQKLVIAHNVLQTKMEEYQNKQQQTIDALTEKLKVSSDQFLLMQSDQKALLERLNALEQKQTVNSEQQKALIAKMEEYQKEQQQNIDAFTEAQKENGLTLQNRWNSAECHRGLTLSGPDRSIVQFAGKKEEEWRSVFAELSLPKKHFGIFYYEMKILVNEGFVCIGLATKQMPLMDRWIGYYEGTYAFESSGIFWGHAIGGCSHYSNGRPYIGGKPSFGAGDVVGCGVNLATRQIIYTKNGRLLDEKLKKIKIKWQFVKL</sequence>
<dbReference type="InterPro" id="IPR044736">
    <property type="entry name" value="Gid1/RanBPM/SPLA_SPRY"/>
</dbReference>
<evidence type="ECO:0000313" key="3">
    <source>
        <dbReference type="WBParaSite" id="Gr19_v10_g4564.t1"/>
    </source>
</evidence>
<keyword evidence="2" id="KW-1185">Reference proteome</keyword>
<dbReference type="WBParaSite" id="Gr19_v10_g4564.t1">
    <property type="protein sequence ID" value="Gr19_v10_g4564.t1"/>
    <property type="gene ID" value="Gr19_v10_g4564"/>
</dbReference>
<evidence type="ECO:0000259" key="1">
    <source>
        <dbReference type="PROSITE" id="PS50188"/>
    </source>
</evidence>
<name>A0A914HTM5_GLORO</name>
<dbReference type="Proteomes" id="UP000887572">
    <property type="component" value="Unplaced"/>
</dbReference>